<evidence type="ECO:0000313" key="3">
    <source>
        <dbReference type="EMBL" id="MFL1732600.1"/>
    </source>
</evidence>
<dbReference type="Pfam" id="PF00226">
    <property type="entry name" value="DnaJ"/>
    <property type="match status" value="1"/>
</dbReference>
<dbReference type="PROSITE" id="PS50076">
    <property type="entry name" value="DNAJ_2"/>
    <property type="match status" value="1"/>
</dbReference>
<feature type="domain" description="J" evidence="2">
    <location>
        <begin position="8"/>
        <end position="69"/>
    </location>
</feature>
<evidence type="ECO:0000256" key="1">
    <source>
        <dbReference type="ARBA" id="ARBA00023186"/>
    </source>
</evidence>
<dbReference type="CDD" id="cd06257">
    <property type="entry name" value="DnaJ"/>
    <property type="match status" value="1"/>
</dbReference>
<dbReference type="Gene3D" id="1.10.287.110">
    <property type="entry name" value="DnaJ domain"/>
    <property type="match status" value="1"/>
</dbReference>
<gene>
    <name evidence="3" type="ORF">ACJHVH_06270</name>
</gene>
<keyword evidence="4" id="KW-1185">Reference proteome</keyword>
<sequence>MSFKNVKDYYAILGVSKAADIHEIKHAYRQLAKRHHPDRVGGSGKITLINEAYATLKDPKRRAEYDASHAYFGVMDVLAKKFKSHLQGIGRIDKSLQSLARRQQDFFKLAKGRIDTNGKIWLKSAHLILEKMQCQFVNWSECFYILTISEQTAMVGGNIHFVHEKQCVQVNLPKGLKDGMKIKMIIKDVPIWFVIRIQE</sequence>
<evidence type="ECO:0000259" key="2">
    <source>
        <dbReference type="PROSITE" id="PS50076"/>
    </source>
</evidence>
<dbReference type="PANTHER" id="PTHR44360">
    <property type="entry name" value="DNAJ HOMOLOG SUBFAMILY B MEMBER 9"/>
    <property type="match status" value="1"/>
</dbReference>
<dbReference type="PANTHER" id="PTHR44360:SF1">
    <property type="entry name" value="DNAJ HOMOLOG SUBFAMILY B MEMBER 9"/>
    <property type="match status" value="1"/>
</dbReference>
<keyword evidence="1" id="KW-0143">Chaperone</keyword>
<reference evidence="3 4" key="1">
    <citation type="submission" date="2024-11" db="EMBL/GenBank/DDBJ databases">
        <title>First Report of Moraxella oculi in Brazil in an Infectious Bovine Keratoconjunctivitis Outbreak.</title>
        <authorList>
            <person name="Carvalho C.V."/>
            <person name="Domingues R."/>
            <person name="Coutinho C."/>
            <person name="Honorio N.T.B.S."/>
            <person name="Faza D.R.L.R."/>
            <person name="Carvalho W.A."/>
            <person name="Machado A.B.F."/>
            <person name="Martins M.F."/>
            <person name="Gaspar E.B."/>
        </authorList>
    </citation>
    <scope>NUCLEOTIDE SEQUENCE [LARGE SCALE GENOMIC DNA]</scope>
    <source>
        <strain evidence="3 4">2117LE</strain>
    </source>
</reference>
<dbReference type="InterPro" id="IPR001623">
    <property type="entry name" value="DnaJ_domain"/>
</dbReference>
<organism evidence="3 4">
    <name type="scientific">Moraxella oculi</name>
    <dbReference type="NCBI Taxonomy" id="2940516"/>
    <lineage>
        <taxon>Bacteria</taxon>
        <taxon>Pseudomonadati</taxon>
        <taxon>Pseudomonadota</taxon>
        <taxon>Gammaproteobacteria</taxon>
        <taxon>Moraxellales</taxon>
        <taxon>Moraxellaceae</taxon>
        <taxon>Moraxella</taxon>
    </lineage>
</organism>
<accession>A0ABW8UBF6</accession>
<dbReference type="InterPro" id="IPR036869">
    <property type="entry name" value="J_dom_sf"/>
</dbReference>
<dbReference type="RefSeq" id="WP_407069176.1">
    <property type="nucleotide sequence ID" value="NZ_JBJJXE010000008.1"/>
</dbReference>
<dbReference type="InterPro" id="IPR051948">
    <property type="entry name" value="Hsp70_co-chaperone_J-domain"/>
</dbReference>
<comment type="caution">
    <text evidence="3">The sequence shown here is derived from an EMBL/GenBank/DDBJ whole genome shotgun (WGS) entry which is preliminary data.</text>
</comment>
<evidence type="ECO:0000313" key="4">
    <source>
        <dbReference type="Proteomes" id="UP001624684"/>
    </source>
</evidence>
<dbReference type="SUPFAM" id="SSF46565">
    <property type="entry name" value="Chaperone J-domain"/>
    <property type="match status" value="1"/>
</dbReference>
<proteinExistence type="predicted"/>
<protein>
    <submittedName>
        <fullName evidence="3">J domain-containing protein</fullName>
    </submittedName>
</protein>
<dbReference type="Proteomes" id="UP001624684">
    <property type="component" value="Unassembled WGS sequence"/>
</dbReference>
<dbReference type="SMART" id="SM00271">
    <property type="entry name" value="DnaJ"/>
    <property type="match status" value="1"/>
</dbReference>
<dbReference type="EMBL" id="JBJJXE010000008">
    <property type="protein sequence ID" value="MFL1732600.1"/>
    <property type="molecule type" value="Genomic_DNA"/>
</dbReference>
<dbReference type="PRINTS" id="PR00625">
    <property type="entry name" value="JDOMAIN"/>
</dbReference>
<name>A0ABW8UBF6_9GAMM</name>